<evidence type="ECO:0000256" key="2">
    <source>
        <dbReference type="ARBA" id="ARBA00022723"/>
    </source>
</evidence>
<comment type="caution">
    <text evidence="8">The sequence shown here is derived from an EMBL/GenBank/DDBJ whole genome shotgun (WGS) entry which is preliminary data.</text>
</comment>
<dbReference type="Pfam" id="PF01435">
    <property type="entry name" value="Peptidase_M48"/>
    <property type="match status" value="1"/>
</dbReference>
<evidence type="ECO:0000313" key="8">
    <source>
        <dbReference type="EMBL" id="KWT91061.1"/>
    </source>
</evidence>
<dbReference type="PANTHER" id="PTHR22726:SF1">
    <property type="entry name" value="METALLOENDOPEPTIDASE OMA1, MITOCHONDRIAL"/>
    <property type="match status" value="1"/>
</dbReference>
<feature type="domain" description="Peptidase M48" evidence="7">
    <location>
        <begin position="79"/>
        <end position="259"/>
    </location>
</feature>
<evidence type="ECO:0000256" key="5">
    <source>
        <dbReference type="ARBA" id="ARBA00023049"/>
    </source>
</evidence>
<reference evidence="8 9" key="1">
    <citation type="submission" date="2015-11" db="EMBL/GenBank/DDBJ databases">
        <authorList>
            <person name="Lin W."/>
        </authorList>
    </citation>
    <scope>NUCLEOTIDE SEQUENCE [LARGE SCALE GENOMIC DNA]</scope>
    <source>
        <strain evidence="8 9">HCH-1</strain>
    </source>
</reference>
<protein>
    <submittedName>
        <fullName evidence="8">Peptidase M48</fullName>
    </submittedName>
</protein>
<dbReference type="Gene3D" id="3.30.2010.10">
    <property type="entry name" value="Metalloproteases ('zincins'), catalytic domain"/>
    <property type="match status" value="1"/>
</dbReference>
<proteinExistence type="inferred from homology"/>
<comment type="similarity">
    <text evidence="6">Belongs to the peptidase M48 family.</text>
</comment>
<dbReference type="RefSeq" id="WP_085051437.1">
    <property type="nucleotide sequence ID" value="NZ_LNQR01000032.1"/>
</dbReference>
<dbReference type="EMBL" id="LNQR01000032">
    <property type="protein sequence ID" value="KWT91061.1"/>
    <property type="molecule type" value="Genomic_DNA"/>
</dbReference>
<dbReference type="InterPro" id="IPR001915">
    <property type="entry name" value="Peptidase_M48"/>
</dbReference>
<name>A0ABR5SH92_9BACT</name>
<keyword evidence="5 6" id="KW-0482">Metalloprotease</keyword>
<evidence type="ECO:0000313" key="9">
    <source>
        <dbReference type="Proteomes" id="UP000060487"/>
    </source>
</evidence>
<keyword evidence="1 6" id="KW-0645">Protease</keyword>
<dbReference type="PROSITE" id="PS51257">
    <property type="entry name" value="PROKAR_LIPOPROTEIN"/>
    <property type="match status" value="1"/>
</dbReference>
<keyword evidence="2" id="KW-0479">Metal-binding</keyword>
<dbReference type="PANTHER" id="PTHR22726">
    <property type="entry name" value="METALLOENDOPEPTIDASE OMA1"/>
    <property type="match status" value="1"/>
</dbReference>
<gene>
    <name evidence="8" type="primary">yfgC</name>
    <name evidence="8" type="ORF">ASN18_0885</name>
</gene>
<dbReference type="Proteomes" id="UP000060487">
    <property type="component" value="Unassembled WGS sequence"/>
</dbReference>
<evidence type="ECO:0000256" key="1">
    <source>
        <dbReference type="ARBA" id="ARBA00022670"/>
    </source>
</evidence>
<keyword evidence="3 6" id="KW-0378">Hydrolase</keyword>
<keyword evidence="4 6" id="KW-0862">Zinc</keyword>
<organism evidence="8 9">
    <name type="scientific">Candidatus Magnetominusculus xianensis</name>
    <dbReference type="NCBI Taxonomy" id="1748249"/>
    <lineage>
        <taxon>Bacteria</taxon>
        <taxon>Pseudomonadati</taxon>
        <taxon>Nitrospirota</taxon>
        <taxon>Nitrospiria</taxon>
        <taxon>Nitrospirales</taxon>
        <taxon>Nitrospiraceae</taxon>
        <taxon>Candidatus Magnetominusculus</taxon>
    </lineage>
</organism>
<accession>A0ABR5SH92</accession>
<sequence>MKKHLSIMIFAAFVFTGCVPSLTSLTETAVKTGSAVSKAAREITPEEEYYIGRSVAARILSSYKLLNDPDFTAYINITGQSIVFHSEMPFTFGGYHFAILDSKEVNAFACPGGIIFITKGMIDLAVNEDQLAAILAHEVAHITHKDGLGAIKSSRWTEALTVMGSEAAKQYSPGQVSQLLSVFEGSIDDIVKSLVTNGYSRTQEYSADETAVVYLKASGYNPAALKDVLSNLQSKTGSSDGGMFKTHPSPTDRIKEVTAKLTESQVSDFFKVRTKRFSDHYSKFSK</sequence>
<evidence type="ECO:0000256" key="4">
    <source>
        <dbReference type="ARBA" id="ARBA00022833"/>
    </source>
</evidence>
<evidence type="ECO:0000259" key="7">
    <source>
        <dbReference type="Pfam" id="PF01435"/>
    </source>
</evidence>
<evidence type="ECO:0000256" key="3">
    <source>
        <dbReference type="ARBA" id="ARBA00022801"/>
    </source>
</evidence>
<dbReference type="InterPro" id="IPR051156">
    <property type="entry name" value="Mito/Outer_Membr_Metalloprot"/>
</dbReference>
<keyword evidence="9" id="KW-1185">Reference proteome</keyword>
<evidence type="ECO:0000256" key="6">
    <source>
        <dbReference type="RuleBase" id="RU003983"/>
    </source>
</evidence>
<comment type="cofactor">
    <cofactor evidence="6">
        <name>Zn(2+)</name>
        <dbReference type="ChEBI" id="CHEBI:29105"/>
    </cofactor>
    <text evidence="6">Binds 1 zinc ion per subunit.</text>
</comment>